<evidence type="ECO:0000313" key="3">
    <source>
        <dbReference type="EMBL" id="RSL16060.1"/>
    </source>
</evidence>
<proteinExistence type="predicted"/>
<dbReference type="Gene3D" id="1.20.120.450">
    <property type="entry name" value="dinb family like domain"/>
    <property type="match status" value="1"/>
</dbReference>
<evidence type="ECO:0000259" key="2">
    <source>
        <dbReference type="Pfam" id="PF12867"/>
    </source>
</evidence>
<comment type="caution">
    <text evidence="3">The sequence shown here is derived from an EMBL/GenBank/DDBJ whole genome shotgun (WGS) entry which is preliminary data.</text>
</comment>
<accession>A0A428MGV5</accession>
<keyword evidence="4" id="KW-1185">Reference proteome</keyword>
<dbReference type="OrthoDB" id="117525at2"/>
<dbReference type="Proteomes" id="UP000269669">
    <property type="component" value="Unassembled WGS sequence"/>
</dbReference>
<dbReference type="Pfam" id="PF12867">
    <property type="entry name" value="DinB_2"/>
    <property type="match status" value="1"/>
</dbReference>
<name>A0A428MGV5_9BACT</name>
<dbReference type="EMBL" id="RSDW01000001">
    <property type="protein sequence ID" value="RSL16060.1"/>
    <property type="molecule type" value="Genomic_DNA"/>
</dbReference>
<sequence>MIKQIVMTLALAACCVTGARAQMNNATPKADPGAVVDPSKSLSALLKIYEDEMMGLVNAMPADKYSFAPSQAIFKPEQVTKYDGVRTFGQMVGHVAQANYYFYGSLGGAKPDVDVKAIGSMTSKEDLVKALAASFAYAHKQIDTMTAANAFASVKGDQTNTSMVAFGIAHGFDHYGQLAEYLRMNGIVPPASAK</sequence>
<reference evidence="3 4" key="1">
    <citation type="submission" date="2018-12" db="EMBL/GenBank/DDBJ databases">
        <title>Sequencing of bacterial isolates from soil warming experiment in Harvard Forest, Massachusetts, USA.</title>
        <authorList>
            <person name="Deangelis K."/>
        </authorList>
    </citation>
    <scope>NUCLEOTIDE SEQUENCE [LARGE SCALE GENOMIC DNA]</scope>
    <source>
        <strain evidence="3 4">EB153</strain>
    </source>
</reference>
<feature type="chain" id="PRO_5019556893" evidence="1">
    <location>
        <begin position="22"/>
        <end position="194"/>
    </location>
</feature>
<protein>
    <submittedName>
        <fullName evidence="3">DinB family protein</fullName>
    </submittedName>
</protein>
<dbReference type="RefSeq" id="WP_125484722.1">
    <property type="nucleotide sequence ID" value="NZ_RSDW01000001.1"/>
</dbReference>
<dbReference type="InterPro" id="IPR034660">
    <property type="entry name" value="DinB/YfiT-like"/>
</dbReference>
<feature type="signal peptide" evidence="1">
    <location>
        <begin position="1"/>
        <end position="21"/>
    </location>
</feature>
<dbReference type="AlphaFoldDB" id="A0A428MGV5"/>
<gene>
    <name evidence="3" type="ORF">EDE15_1569</name>
</gene>
<evidence type="ECO:0000313" key="4">
    <source>
        <dbReference type="Proteomes" id="UP000269669"/>
    </source>
</evidence>
<keyword evidence="1" id="KW-0732">Signal</keyword>
<dbReference type="SUPFAM" id="SSF109854">
    <property type="entry name" value="DinB/YfiT-like putative metalloenzymes"/>
    <property type="match status" value="1"/>
</dbReference>
<evidence type="ECO:0000256" key="1">
    <source>
        <dbReference type="SAM" id="SignalP"/>
    </source>
</evidence>
<organism evidence="3 4">
    <name type="scientific">Edaphobacter aggregans</name>
    <dbReference type="NCBI Taxonomy" id="570835"/>
    <lineage>
        <taxon>Bacteria</taxon>
        <taxon>Pseudomonadati</taxon>
        <taxon>Acidobacteriota</taxon>
        <taxon>Terriglobia</taxon>
        <taxon>Terriglobales</taxon>
        <taxon>Acidobacteriaceae</taxon>
        <taxon>Edaphobacter</taxon>
    </lineage>
</organism>
<dbReference type="InterPro" id="IPR024775">
    <property type="entry name" value="DinB-like"/>
</dbReference>
<feature type="domain" description="DinB-like" evidence="2">
    <location>
        <begin position="51"/>
        <end position="178"/>
    </location>
</feature>